<accession>A0A0F9VCD2</accession>
<keyword evidence="7 8" id="KW-0472">Membrane</keyword>
<feature type="transmembrane region" description="Helical" evidence="8">
    <location>
        <begin position="216"/>
        <end position="233"/>
    </location>
</feature>
<keyword evidence="5 8" id="KW-0812">Transmembrane</keyword>
<evidence type="ECO:0000256" key="1">
    <source>
        <dbReference type="ARBA" id="ARBA00004651"/>
    </source>
</evidence>
<dbReference type="PANTHER" id="PTHR33908">
    <property type="entry name" value="MANNOSYLTRANSFERASE YKCB-RELATED"/>
    <property type="match status" value="1"/>
</dbReference>
<comment type="caution">
    <text evidence="10">The sequence shown here is derived from an EMBL/GenBank/DDBJ whole genome shotgun (WGS) entry which is preliminary data.</text>
</comment>
<feature type="transmembrane region" description="Helical" evidence="8">
    <location>
        <begin position="418"/>
        <end position="434"/>
    </location>
</feature>
<dbReference type="AlphaFoldDB" id="A0A0F9VCD2"/>
<dbReference type="InterPro" id="IPR050297">
    <property type="entry name" value="LipidA_mod_glycosyltrf_83"/>
</dbReference>
<keyword evidence="4" id="KW-0808">Transferase</keyword>
<feature type="transmembrane region" description="Helical" evidence="8">
    <location>
        <begin position="116"/>
        <end position="136"/>
    </location>
</feature>
<dbReference type="EMBL" id="LAZR01000029">
    <property type="protein sequence ID" value="KKO02796.1"/>
    <property type="molecule type" value="Genomic_DNA"/>
</dbReference>
<organism evidence="10">
    <name type="scientific">marine sediment metagenome</name>
    <dbReference type="NCBI Taxonomy" id="412755"/>
    <lineage>
        <taxon>unclassified sequences</taxon>
        <taxon>metagenomes</taxon>
        <taxon>ecological metagenomes</taxon>
    </lineage>
</organism>
<feature type="transmembrane region" description="Helical" evidence="8">
    <location>
        <begin position="363"/>
        <end position="380"/>
    </location>
</feature>
<dbReference type="GO" id="GO:0016763">
    <property type="term" value="F:pentosyltransferase activity"/>
    <property type="evidence" value="ECO:0007669"/>
    <property type="project" value="TreeGrafter"/>
</dbReference>
<evidence type="ECO:0000313" key="10">
    <source>
        <dbReference type="EMBL" id="KKO02796.1"/>
    </source>
</evidence>
<comment type="subcellular location">
    <subcellularLocation>
        <location evidence="1">Cell membrane</location>
        <topology evidence="1">Multi-pass membrane protein</topology>
    </subcellularLocation>
</comment>
<feature type="transmembrane region" description="Helical" evidence="8">
    <location>
        <begin position="245"/>
        <end position="263"/>
    </location>
</feature>
<sequence length="627" mass="72603">MSKLRSPNDLTYIIAGILLLSMFLMAIFSILEDSFTFDETAHVSAGYSYLTQKDMRLNPEHPPLIKDLAAIPLLFLNLNFPKDDSSWIQDEKPVWWHQFDFAYQFLYRSGNDPDQILFWSRLPMILLLIFLGWFIFLWTRKLFGNKAALLSLFLFVFSPNFLAHGRLVTTDVAAAAGAVLGIYYFLKFLKTPTYKNIILAGIAFAIAQLLKFSLILLFPLFIIIFFLWIIFKVEKEKIKQFFSYGVKIILVFIIAFLLIWPVYQYHVLNLPTEKIEDYAQEFLKDHPLNNILPNLPLKLGTPAEIVGWMAERPILKPWSHYFLGVFMATGRAAGGNTTYFLGEISAAGWIQYFPIVYIIKEPLAFHILTLITLLFVAYSIKRLLASTEQVRPELTAEGLSRMSWRQTLSRLRNWIKDHFTEFVFLVWLLIYWGTSLSSNLNIGVRHLLPTFPFVYILVGGGIIVLLKTERNRLFKLIKYSILIILILWQAVSVIKTYPHFLSYFNETVGGPNNGHTYAVDSNLDWGQDLKRLKTWIEKEGINEIYVDYFGGGDTTYYLGKRFRPWQGRWNPKKLPKGSYLAVSVTLLQGGKGQPAYGFDQPVGYYLWLDKYKLIKKIGYSIFVYYID</sequence>
<feature type="transmembrane region" description="Helical" evidence="8">
    <location>
        <begin position="473"/>
        <end position="491"/>
    </location>
</feature>
<name>A0A0F9VCD2_9ZZZZ</name>
<dbReference type="GO" id="GO:0005886">
    <property type="term" value="C:plasma membrane"/>
    <property type="evidence" value="ECO:0007669"/>
    <property type="project" value="UniProtKB-SubCell"/>
</dbReference>
<reference evidence="10" key="1">
    <citation type="journal article" date="2015" name="Nature">
        <title>Complex archaea that bridge the gap between prokaryotes and eukaryotes.</title>
        <authorList>
            <person name="Spang A."/>
            <person name="Saw J.H."/>
            <person name="Jorgensen S.L."/>
            <person name="Zaremba-Niedzwiedzka K."/>
            <person name="Martijn J."/>
            <person name="Lind A.E."/>
            <person name="van Eijk R."/>
            <person name="Schleper C."/>
            <person name="Guy L."/>
            <person name="Ettema T.J."/>
        </authorList>
    </citation>
    <scope>NUCLEOTIDE SEQUENCE</scope>
</reference>
<keyword evidence="3" id="KW-0328">Glycosyltransferase</keyword>
<evidence type="ECO:0000256" key="3">
    <source>
        <dbReference type="ARBA" id="ARBA00022676"/>
    </source>
</evidence>
<dbReference type="PANTHER" id="PTHR33908:SF11">
    <property type="entry name" value="MEMBRANE PROTEIN"/>
    <property type="match status" value="1"/>
</dbReference>
<keyword evidence="6 8" id="KW-1133">Transmembrane helix</keyword>
<feature type="transmembrane region" description="Helical" evidence="8">
    <location>
        <begin position="12"/>
        <end position="31"/>
    </location>
</feature>
<dbReference type="InterPro" id="IPR038731">
    <property type="entry name" value="RgtA/B/C-like"/>
</dbReference>
<protein>
    <recommendedName>
        <fullName evidence="9">Glycosyltransferase RgtA/B/C/D-like domain-containing protein</fullName>
    </recommendedName>
</protein>
<feature type="transmembrane region" description="Helical" evidence="8">
    <location>
        <begin position="143"/>
        <end position="162"/>
    </location>
</feature>
<proteinExistence type="predicted"/>
<evidence type="ECO:0000256" key="2">
    <source>
        <dbReference type="ARBA" id="ARBA00022475"/>
    </source>
</evidence>
<evidence type="ECO:0000256" key="7">
    <source>
        <dbReference type="ARBA" id="ARBA00023136"/>
    </source>
</evidence>
<evidence type="ECO:0000256" key="8">
    <source>
        <dbReference type="SAM" id="Phobius"/>
    </source>
</evidence>
<dbReference type="Pfam" id="PF13231">
    <property type="entry name" value="PMT_2"/>
    <property type="match status" value="1"/>
</dbReference>
<evidence type="ECO:0000259" key="9">
    <source>
        <dbReference type="Pfam" id="PF13231"/>
    </source>
</evidence>
<evidence type="ECO:0000256" key="6">
    <source>
        <dbReference type="ARBA" id="ARBA00022989"/>
    </source>
</evidence>
<evidence type="ECO:0000256" key="5">
    <source>
        <dbReference type="ARBA" id="ARBA00022692"/>
    </source>
</evidence>
<feature type="domain" description="Glycosyltransferase RgtA/B/C/D-like" evidence="9">
    <location>
        <begin position="121"/>
        <end position="260"/>
    </location>
</feature>
<gene>
    <name evidence="10" type="ORF">LCGC14_0102460</name>
</gene>
<keyword evidence="2" id="KW-1003">Cell membrane</keyword>
<dbReference type="GO" id="GO:0008610">
    <property type="term" value="P:lipid biosynthetic process"/>
    <property type="evidence" value="ECO:0007669"/>
    <property type="project" value="UniProtKB-ARBA"/>
</dbReference>
<feature type="transmembrane region" description="Helical" evidence="8">
    <location>
        <begin position="446"/>
        <end position="466"/>
    </location>
</feature>
<evidence type="ECO:0000256" key="4">
    <source>
        <dbReference type="ARBA" id="ARBA00022679"/>
    </source>
</evidence>
<feature type="transmembrane region" description="Helical" evidence="8">
    <location>
        <begin position="168"/>
        <end position="186"/>
    </location>
</feature>